<proteinExistence type="predicted"/>
<reference evidence="1 2" key="1">
    <citation type="submission" date="2019-05" db="EMBL/GenBank/DDBJ databases">
        <title>Another draft genome of Portunus trituberculatus and its Hox gene families provides insights of decapod evolution.</title>
        <authorList>
            <person name="Jeong J.-H."/>
            <person name="Song I."/>
            <person name="Kim S."/>
            <person name="Choi T."/>
            <person name="Kim D."/>
            <person name="Ryu S."/>
            <person name="Kim W."/>
        </authorList>
    </citation>
    <scope>NUCLEOTIDE SEQUENCE [LARGE SCALE GENOMIC DNA]</scope>
    <source>
        <tissue evidence="1">Muscle</tissue>
    </source>
</reference>
<dbReference type="AlphaFoldDB" id="A0A5B7FN96"/>
<organism evidence="1 2">
    <name type="scientific">Portunus trituberculatus</name>
    <name type="common">Swimming crab</name>
    <name type="synonym">Neptunus trituberculatus</name>
    <dbReference type="NCBI Taxonomy" id="210409"/>
    <lineage>
        <taxon>Eukaryota</taxon>
        <taxon>Metazoa</taxon>
        <taxon>Ecdysozoa</taxon>
        <taxon>Arthropoda</taxon>
        <taxon>Crustacea</taxon>
        <taxon>Multicrustacea</taxon>
        <taxon>Malacostraca</taxon>
        <taxon>Eumalacostraca</taxon>
        <taxon>Eucarida</taxon>
        <taxon>Decapoda</taxon>
        <taxon>Pleocyemata</taxon>
        <taxon>Brachyura</taxon>
        <taxon>Eubrachyura</taxon>
        <taxon>Portunoidea</taxon>
        <taxon>Portunidae</taxon>
        <taxon>Portuninae</taxon>
        <taxon>Portunus</taxon>
    </lineage>
</organism>
<evidence type="ECO:0000313" key="1">
    <source>
        <dbReference type="EMBL" id="MPC49180.1"/>
    </source>
</evidence>
<gene>
    <name evidence="1" type="ORF">E2C01_042975</name>
</gene>
<evidence type="ECO:0000313" key="2">
    <source>
        <dbReference type="Proteomes" id="UP000324222"/>
    </source>
</evidence>
<accession>A0A5B7FN96</accession>
<dbReference type="Proteomes" id="UP000324222">
    <property type="component" value="Unassembled WGS sequence"/>
</dbReference>
<keyword evidence="2" id="KW-1185">Reference proteome</keyword>
<dbReference type="EMBL" id="VSRR010008717">
    <property type="protein sequence ID" value="MPC49180.1"/>
    <property type="molecule type" value="Genomic_DNA"/>
</dbReference>
<name>A0A5B7FN96_PORTR</name>
<comment type="caution">
    <text evidence="1">The sequence shown here is derived from an EMBL/GenBank/DDBJ whole genome shotgun (WGS) entry which is preliminary data.</text>
</comment>
<protein>
    <submittedName>
        <fullName evidence="1">Uncharacterized protein</fullName>
    </submittedName>
</protein>
<sequence>MKEEHKAVKEESDARMRRMNVRNDARLKEEHKTDSRLKERWNIIGWRNAIEKDSEEAAVVQWNHACFGVRRVSKRTGSNPVHGPSVGAYCSCGKAEGTVTHTVRKLRRLTSSVGQLYGGTPAAVRWVRST</sequence>